<evidence type="ECO:0000259" key="1">
    <source>
        <dbReference type="Pfam" id="PF01266"/>
    </source>
</evidence>
<keyword evidence="2" id="KW-0808">Transferase</keyword>
<evidence type="ECO:0000313" key="2">
    <source>
        <dbReference type="EMBL" id="KJF17268.1"/>
    </source>
</evidence>
<dbReference type="InterPro" id="IPR036188">
    <property type="entry name" value="FAD/NAD-bd_sf"/>
</dbReference>
<organism evidence="2 3">
    <name type="scientific">Acidithrix ferrooxidans</name>
    <dbReference type="NCBI Taxonomy" id="1280514"/>
    <lineage>
        <taxon>Bacteria</taxon>
        <taxon>Bacillati</taxon>
        <taxon>Actinomycetota</taxon>
        <taxon>Acidimicrobiia</taxon>
        <taxon>Acidimicrobiales</taxon>
        <taxon>Acidimicrobiaceae</taxon>
        <taxon>Acidithrix</taxon>
    </lineage>
</organism>
<dbReference type="GO" id="GO:0004808">
    <property type="term" value="F:tRNA (5-methylaminomethyl-2-thiouridylate)(34)-methyltransferase activity"/>
    <property type="evidence" value="ECO:0007669"/>
    <property type="project" value="UniProtKB-EC"/>
</dbReference>
<keyword evidence="2" id="KW-0489">Methyltransferase</keyword>
<dbReference type="Proteomes" id="UP000032360">
    <property type="component" value="Unassembled WGS sequence"/>
</dbReference>
<protein>
    <submittedName>
        <fullName evidence="2">tRNA 5-methylaminomethyl-2-thiouridine biosynthesis bifunctional protein MnmC</fullName>
        <ecNumber evidence="2">2.1.1.61</ecNumber>
    </submittedName>
</protein>
<gene>
    <name evidence="2" type="primary">mnmC</name>
    <name evidence="2" type="ORF">AXFE_18700</name>
</gene>
<dbReference type="STRING" id="1280514.AXFE_18700"/>
<dbReference type="EC" id="2.1.1.61" evidence="2"/>
<accession>A0A0D8HH62</accession>
<evidence type="ECO:0000313" key="3">
    <source>
        <dbReference type="Proteomes" id="UP000032360"/>
    </source>
</evidence>
<dbReference type="Gene3D" id="3.50.50.60">
    <property type="entry name" value="FAD/NAD(P)-binding domain"/>
    <property type="match status" value="1"/>
</dbReference>
<proteinExistence type="predicted"/>
<dbReference type="InterPro" id="IPR006076">
    <property type="entry name" value="FAD-dep_OxRdtase"/>
</dbReference>
<dbReference type="OrthoDB" id="9806257at2"/>
<dbReference type="SUPFAM" id="SSF51905">
    <property type="entry name" value="FAD/NAD(P)-binding domain"/>
    <property type="match status" value="1"/>
</dbReference>
<comment type="caution">
    <text evidence="2">The sequence shown here is derived from an EMBL/GenBank/DDBJ whole genome shotgun (WGS) entry which is preliminary data.</text>
</comment>
<dbReference type="RefSeq" id="WP_052605531.1">
    <property type="nucleotide sequence ID" value="NZ_JXYS01000059.1"/>
</dbReference>
<feature type="domain" description="FAD dependent oxidoreductase" evidence="1">
    <location>
        <begin position="9"/>
        <end position="162"/>
    </location>
</feature>
<dbReference type="Pfam" id="PF01266">
    <property type="entry name" value="DAO"/>
    <property type="match status" value="1"/>
</dbReference>
<name>A0A0D8HH62_9ACTN</name>
<dbReference type="GO" id="GO:0032259">
    <property type="term" value="P:methylation"/>
    <property type="evidence" value="ECO:0007669"/>
    <property type="project" value="UniProtKB-KW"/>
</dbReference>
<sequence length="379" mass="42181">MKKTTQRQKVAIIGARIIGCTLVMKSLKVGYGVTLFERDATSKGASASNFGLIMVSELTKGEDLRLRLASSAQGQELSVKISEIDFRAGRSLELFKSQTELQWTQRTIDRGSNNQRKLKIIDQWDLKHFGLVVLNSNVLGRLLSDSYPSVEPGTALAEIIKYLNSSLNCNLRFWVKPIEVDDNAVETPDGIQEEFRIVSATPRENYGSFLARHTAPKKTSLRISRAVGLKRQRIKATVGPVIIDREALAHHVTHSSNTCPVKDPPQDASSEMRYDLQLSSRRPADSSVFLRTTDNKDPQDEFRIDVTMTEYISGSLSPLITAGKLYSGAIWEGVYSCTQDPLRDCVALARQSIPIGFRGLPRRTNLSLAIADEIVSWIK</sequence>
<dbReference type="Gene3D" id="3.30.9.10">
    <property type="entry name" value="D-Amino Acid Oxidase, subunit A, domain 2"/>
    <property type="match status" value="1"/>
</dbReference>
<dbReference type="EMBL" id="JXYS01000059">
    <property type="protein sequence ID" value="KJF17268.1"/>
    <property type="molecule type" value="Genomic_DNA"/>
</dbReference>
<reference evidence="2 3" key="1">
    <citation type="submission" date="2015-01" db="EMBL/GenBank/DDBJ databases">
        <title>Draft genome of the acidophilic iron oxidizer Acidithrix ferrooxidans strain Py-F3.</title>
        <authorList>
            <person name="Poehlein A."/>
            <person name="Eisen S."/>
            <person name="Schloemann M."/>
            <person name="Johnson B.D."/>
            <person name="Daniel R."/>
            <person name="Muehling M."/>
        </authorList>
    </citation>
    <scope>NUCLEOTIDE SEQUENCE [LARGE SCALE GENOMIC DNA]</scope>
    <source>
        <strain evidence="2 3">Py-F3</strain>
    </source>
</reference>
<dbReference type="AlphaFoldDB" id="A0A0D8HH62"/>
<keyword evidence="3" id="KW-1185">Reference proteome</keyword>